<dbReference type="InterPro" id="IPR014710">
    <property type="entry name" value="RmlC-like_jellyroll"/>
</dbReference>
<dbReference type="CDD" id="cd02212">
    <property type="entry name" value="cupin_UGlyAH_C"/>
    <property type="match status" value="1"/>
</dbReference>
<dbReference type="NCBIfam" id="TIGR03214">
    <property type="entry name" value="ura-cupin"/>
    <property type="match status" value="1"/>
</dbReference>
<reference evidence="2 3" key="1">
    <citation type="journal article" date="2010" name="Stand. Genomic Sci.">
        <title>Complete genome sequence of Conexibacter woesei type strain (ID131577).</title>
        <authorList>
            <person name="Pukall R."/>
            <person name="Lapidus A."/>
            <person name="Glavina Del Rio T."/>
            <person name="Copeland A."/>
            <person name="Tice H."/>
            <person name="Cheng J.-F."/>
            <person name="Lucas S."/>
            <person name="Chen F."/>
            <person name="Nolan M."/>
            <person name="Bruce D."/>
            <person name="Goodwin L."/>
            <person name="Pitluck S."/>
            <person name="Mavromatis K."/>
            <person name="Ivanova N."/>
            <person name="Ovchinnikova G."/>
            <person name="Pati A."/>
            <person name="Chen A."/>
            <person name="Palaniappan K."/>
            <person name="Land M."/>
            <person name="Hauser L."/>
            <person name="Chang Y.-J."/>
            <person name="Jeffries C.D."/>
            <person name="Chain P."/>
            <person name="Meincke L."/>
            <person name="Sims D."/>
            <person name="Brettin T."/>
            <person name="Detter J.C."/>
            <person name="Rohde M."/>
            <person name="Goeker M."/>
            <person name="Bristow J."/>
            <person name="Eisen J.A."/>
            <person name="Markowitz V."/>
            <person name="Kyrpides N.C."/>
            <person name="Klenk H.-P."/>
            <person name="Hugenholtz P."/>
        </authorList>
    </citation>
    <scope>NUCLEOTIDE SEQUENCE [LARGE SCALE GENOMIC DNA]</scope>
    <source>
        <strain evidence="3">DSM 14684 / CIP 108061 / JCM 11494 / NBRC 100937 / ID131577</strain>
    </source>
</reference>
<dbReference type="EMBL" id="CP001854">
    <property type="protein sequence ID" value="ADB50843.1"/>
    <property type="molecule type" value="Genomic_DNA"/>
</dbReference>
<dbReference type="OrthoDB" id="9814939at2"/>
<keyword evidence="3" id="KW-1185">Reference proteome</keyword>
<evidence type="ECO:0000259" key="1">
    <source>
        <dbReference type="Pfam" id="PF07883"/>
    </source>
</evidence>
<dbReference type="InterPro" id="IPR044704">
    <property type="entry name" value="UGlyAH_cupin_N"/>
</dbReference>
<protein>
    <submittedName>
        <fullName evidence="2">Cupin 2 conserved barrel domain protein</fullName>
    </submittedName>
</protein>
<dbReference type="AlphaFoldDB" id="D3F7I1"/>
<organism evidence="2 3">
    <name type="scientific">Conexibacter woesei (strain DSM 14684 / CCUG 47730 / CIP 108061 / JCM 11494 / NBRC 100937 / ID131577)</name>
    <dbReference type="NCBI Taxonomy" id="469383"/>
    <lineage>
        <taxon>Bacteria</taxon>
        <taxon>Bacillati</taxon>
        <taxon>Actinomycetota</taxon>
        <taxon>Thermoleophilia</taxon>
        <taxon>Solirubrobacterales</taxon>
        <taxon>Conexibacteraceae</taxon>
        <taxon>Conexibacter</taxon>
    </lineage>
</organism>
<feature type="domain" description="Cupin type-2" evidence="1">
    <location>
        <begin position="196"/>
        <end position="262"/>
    </location>
</feature>
<dbReference type="KEGG" id="cwo:Cwoe_2420"/>
<dbReference type="Gene3D" id="2.60.120.10">
    <property type="entry name" value="Jelly Rolls"/>
    <property type="match status" value="1"/>
</dbReference>
<dbReference type="GO" id="GO:0071522">
    <property type="term" value="F:ureidoglycine aminohydrolase activity"/>
    <property type="evidence" value="ECO:0007669"/>
    <property type="project" value="InterPro"/>
</dbReference>
<feature type="domain" description="Cupin type-2" evidence="1">
    <location>
        <begin position="73"/>
        <end position="144"/>
    </location>
</feature>
<dbReference type="CDD" id="cd02211">
    <property type="entry name" value="cupin_UGlyAH_N"/>
    <property type="match status" value="1"/>
</dbReference>
<dbReference type="HOGENOM" id="CLU_056083_0_0_11"/>
<accession>D3F7I1</accession>
<dbReference type="SUPFAM" id="SSF51182">
    <property type="entry name" value="RmlC-like cupins"/>
    <property type="match status" value="1"/>
</dbReference>
<dbReference type="RefSeq" id="WP_012933894.1">
    <property type="nucleotide sequence ID" value="NC_013739.1"/>
</dbReference>
<dbReference type="InterPro" id="IPR044697">
    <property type="entry name" value="UGlyAH_cupin_C"/>
</dbReference>
<dbReference type="PANTHER" id="PTHR34571">
    <property type="entry name" value="(S)-UREIDOGLYCINE AMINOHYDROLASE"/>
    <property type="match status" value="1"/>
</dbReference>
<name>D3F7I1_CONWI</name>
<dbReference type="Proteomes" id="UP000008229">
    <property type="component" value="Chromosome"/>
</dbReference>
<reference evidence="3" key="2">
    <citation type="submission" date="2010-01" db="EMBL/GenBank/DDBJ databases">
        <title>The complete genome of Conexibacter woesei DSM 14684.</title>
        <authorList>
            <consortium name="US DOE Joint Genome Institute (JGI-PGF)"/>
            <person name="Lucas S."/>
            <person name="Copeland A."/>
            <person name="Lapidus A."/>
            <person name="Glavina del Rio T."/>
            <person name="Dalin E."/>
            <person name="Tice H."/>
            <person name="Bruce D."/>
            <person name="Goodwin L."/>
            <person name="Pitluck S."/>
            <person name="Kyrpides N."/>
            <person name="Mavromatis K."/>
            <person name="Ivanova N."/>
            <person name="Mikhailova N."/>
            <person name="Chertkov O."/>
            <person name="Brettin T."/>
            <person name="Detter J.C."/>
            <person name="Han C."/>
            <person name="Larimer F."/>
            <person name="Land M."/>
            <person name="Hauser L."/>
            <person name="Markowitz V."/>
            <person name="Cheng J.-F."/>
            <person name="Hugenholtz P."/>
            <person name="Woyke T."/>
            <person name="Wu D."/>
            <person name="Pukall R."/>
            <person name="Steenblock K."/>
            <person name="Schneider S."/>
            <person name="Klenk H.-P."/>
            <person name="Eisen J.A."/>
        </authorList>
    </citation>
    <scope>NUCLEOTIDE SEQUENCE [LARGE SCALE GENOMIC DNA]</scope>
    <source>
        <strain evidence="3">DSM 14684 / CIP 108061 / JCM 11494 / NBRC 100937 / ID131577</strain>
    </source>
</reference>
<dbReference type="eggNOG" id="COG3257">
    <property type="taxonomic scope" value="Bacteria"/>
</dbReference>
<sequence precursor="true">MSGAHPYFAHTPRTPPQSASVAHRALLTPQYALIPPESLAPEVLSVLPEWSGTSCWILAAPAIGPGTTFAQYLLDVEPGGGSDAPEPEAGVESFLFVLAGEASLTLDGATHALRPGSYAFAPAGGRWSLRVPADAGTSARLIWIRKAYEPYAGPPPAALVAHERDVTPAPGPGTERKSTARLLPPEDVAYDFHVNIVRFESGSIIATPEAHVMQHGLYMLSGKGLYLLNDDWHEVGPGHFIWMSAFCPQAFYAAGDEPASYLLYKDMNRQVRLTGVGSEAHGRG</sequence>
<dbReference type="PANTHER" id="PTHR34571:SF1">
    <property type="entry name" value="(S)-UREIDOGLYCINE AMINOHYDROLASE"/>
    <property type="match status" value="1"/>
</dbReference>
<gene>
    <name evidence="2" type="ordered locus">Cwoe_2420</name>
</gene>
<dbReference type="STRING" id="469383.Cwoe_2420"/>
<dbReference type="InterPro" id="IPR017627">
    <property type="entry name" value="UGHY"/>
</dbReference>
<evidence type="ECO:0000313" key="3">
    <source>
        <dbReference type="Proteomes" id="UP000008229"/>
    </source>
</evidence>
<proteinExistence type="predicted"/>
<dbReference type="Pfam" id="PF07883">
    <property type="entry name" value="Cupin_2"/>
    <property type="match status" value="2"/>
</dbReference>
<evidence type="ECO:0000313" key="2">
    <source>
        <dbReference type="EMBL" id="ADB50843.1"/>
    </source>
</evidence>
<dbReference type="InterPro" id="IPR013096">
    <property type="entry name" value="Cupin_2"/>
</dbReference>
<dbReference type="InterPro" id="IPR011051">
    <property type="entry name" value="RmlC_Cupin_sf"/>
</dbReference>